<evidence type="ECO:0000256" key="10">
    <source>
        <dbReference type="ARBA" id="ARBA00093548"/>
    </source>
</evidence>
<gene>
    <name evidence="14" type="ORF">SR882_09610</name>
</gene>
<evidence type="ECO:0000259" key="12">
    <source>
        <dbReference type="Pfam" id="PF01103"/>
    </source>
</evidence>
<keyword evidence="15" id="KW-1185">Reference proteome</keyword>
<evidence type="ECO:0000256" key="5">
    <source>
        <dbReference type="ARBA" id="ARBA00022692"/>
    </source>
</evidence>
<keyword evidence="5" id="KW-0812">Transmembrane</keyword>
<comment type="subcellular location">
    <subcellularLocation>
        <location evidence="1">Cell outer membrane</location>
    </subcellularLocation>
</comment>
<protein>
    <recommendedName>
        <fullName evidence="3">Translocation and assembly module subunit TamA</fullName>
    </recommendedName>
    <alternativeName>
        <fullName evidence="9">Autotransporter assembly factor TamA</fullName>
    </alternativeName>
</protein>
<evidence type="ECO:0000313" key="14">
    <source>
        <dbReference type="EMBL" id="WQH16006.1"/>
    </source>
</evidence>
<dbReference type="Gene3D" id="3.10.20.310">
    <property type="entry name" value="membrane protein fhac"/>
    <property type="match status" value="3"/>
</dbReference>
<evidence type="ECO:0000259" key="13">
    <source>
        <dbReference type="Pfam" id="PF17243"/>
    </source>
</evidence>
<name>A0ABZ0YV10_9GAMM</name>
<keyword evidence="6 11" id="KW-0732">Signal</keyword>
<evidence type="ECO:0000256" key="1">
    <source>
        <dbReference type="ARBA" id="ARBA00004442"/>
    </source>
</evidence>
<organism evidence="14 15">
    <name type="scientific">Guyparkeria halophila</name>
    <dbReference type="NCBI Taxonomy" id="47960"/>
    <lineage>
        <taxon>Bacteria</taxon>
        <taxon>Pseudomonadati</taxon>
        <taxon>Pseudomonadota</taxon>
        <taxon>Gammaproteobacteria</taxon>
        <taxon>Chromatiales</taxon>
        <taxon>Thioalkalibacteraceae</taxon>
        <taxon>Guyparkeria</taxon>
    </lineage>
</organism>
<dbReference type="InterPro" id="IPR000184">
    <property type="entry name" value="Bac_surfAg_D15"/>
</dbReference>
<evidence type="ECO:0000256" key="4">
    <source>
        <dbReference type="ARBA" id="ARBA00022452"/>
    </source>
</evidence>
<comment type="similarity">
    <text evidence="2">Belongs to the TamA family.</text>
</comment>
<evidence type="ECO:0000256" key="9">
    <source>
        <dbReference type="ARBA" id="ARBA00033063"/>
    </source>
</evidence>
<dbReference type="PANTHER" id="PTHR12815">
    <property type="entry name" value="SORTING AND ASSEMBLY MACHINERY SAMM50 PROTEIN FAMILY MEMBER"/>
    <property type="match status" value="1"/>
</dbReference>
<dbReference type="Pfam" id="PF01103">
    <property type="entry name" value="Omp85"/>
    <property type="match status" value="1"/>
</dbReference>
<dbReference type="Gene3D" id="2.40.160.50">
    <property type="entry name" value="membrane protein fhac: a member of the omp85/tpsb transporter family"/>
    <property type="match status" value="1"/>
</dbReference>
<keyword evidence="4" id="KW-1134">Transmembrane beta strand</keyword>
<evidence type="ECO:0000256" key="8">
    <source>
        <dbReference type="ARBA" id="ARBA00023237"/>
    </source>
</evidence>
<proteinExistence type="inferred from homology"/>
<accession>A0ABZ0YV10</accession>
<evidence type="ECO:0000256" key="3">
    <source>
        <dbReference type="ARBA" id="ARBA00015419"/>
    </source>
</evidence>
<dbReference type="EMBL" id="CP140153">
    <property type="protein sequence ID" value="WQH16006.1"/>
    <property type="molecule type" value="Genomic_DNA"/>
</dbReference>
<keyword evidence="7" id="KW-0472">Membrane</keyword>
<feature type="domain" description="Bacterial surface antigen (D15)" evidence="12">
    <location>
        <begin position="296"/>
        <end position="567"/>
    </location>
</feature>
<dbReference type="InterPro" id="IPR039910">
    <property type="entry name" value="D15-like"/>
</dbReference>
<evidence type="ECO:0000256" key="6">
    <source>
        <dbReference type="ARBA" id="ARBA00022729"/>
    </source>
</evidence>
<feature type="chain" id="PRO_5046881779" description="Translocation and assembly module subunit TamA" evidence="11">
    <location>
        <begin position="23"/>
        <end position="579"/>
    </location>
</feature>
<dbReference type="InterPro" id="IPR035243">
    <property type="entry name" value="TamA_POTRA_Dom_1"/>
</dbReference>
<evidence type="ECO:0000256" key="11">
    <source>
        <dbReference type="SAM" id="SignalP"/>
    </source>
</evidence>
<feature type="signal peptide" evidence="11">
    <location>
        <begin position="1"/>
        <end position="22"/>
    </location>
</feature>
<feature type="domain" description="TamA POTRA" evidence="13">
    <location>
        <begin position="28"/>
        <end position="100"/>
    </location>
</feature>
<evidence type="ECO:0000256" key="2">
    <source>
        <dbReference type="ARBA" id="ARBA00010248"/>
    </source>
</evidence>
<dbReference type="Proteomes" id="UP001327459">
    <property type="component" value="Chromosome"/>
</dbReference>
<dbReference type="RefSeq" id="WP_322521026.1">
    <property type="nucleotide sequence ID" value="NZ_CP140153.1"/>
</dbReference>
<sequence>MPRLGAARLGAALLLGTTTAMAAPTPQLQLTGLSDSRLITNVGLSMPRVGFSCQASTAHIRRYLDAASEAAEEALQAYGYFNARIRPSIQRRAECRDPALDIEAGPVTTIEAVSIDLPEPIREIDSVRAFVAEQRPSVGAPLDQAAYDALRDGILSRVQKLGYLDARFTRRELVVDPATQSARIALALAPGSRYRFGEVVIEQSILEPELARRLTGVPPGAAYTSRDLLAMNRNLTGTEYFESVSVRPMLDQRENLEVPVEITTYPNPRTSYELRAGYATDVGPRVGAGVKRRYVNKRGHQWSARTELSAIEQRLETSYTIPRAADPLRERYDIYARVTREDNNDIVTTAAASGVQWVREADRWTRSLFTEYLLDRTRYGDEPAESNGFAILGGRLGYQGLDDALFPTEGVVFDVSLQGAAEPVASAASFVRGRAFAGGYLPVGKWIFSGRAEAGVIVTDQFDKMPRSLRFFTGGDRSVRGYEYESLSPRDEDGTRTGGKYLLVGSLEAMFPVVEDDWYLAAFVDSGNAYTDPEAELKTGAGVGVRWRSPVGILRVDIAQPLDGSDGLPMLHLGLGAAF</sequence>
<dbReference type="PANTHER" id="PTHR12815:SF47">
    <property type="entry name" value="TRANSLOCATION AND ASSEMBLY MODULE SUBUNIT TAMA"/>
    <property type="match status" value="1"/>
</dbReference>
<comment type="subunit">
    <text evidence="10">Interacts with TamB to form the translocation and assembly module (TAM).</text>
</comment>
<evidence type="ECO:0000256" key="7">
    <source>
        <dbReference type="ARBA" id="ARBA00023136"/>
    </source>
</evidence>
<keyword evidence="8" id="KW-0998">Cell outer membrane</keyword>
<evidence type="ECO:0000313" key="15">
    <source>
        <dbReference type="Proteomes" id="UP001327459"/>
    </source>
</evidence>
<reference evidence="14 15" key="1">
    <citation type="submission" date="2023-11" db="EMBL/GenBank/DDBJ databases">
        <title>MicrobeMod: A computational toolkit for identifying prokaryotic methylation and restriction-modification with nanopore sequencing.</title>
        <authorList>
            <person name="Crits-Christoph A."/>
            <person name="Kang S.C."/>
            <person name="Lee H."/>
            <person name="Ostrov N."/>
        </authorList>
    </citation>
    <scope>NUCLEOTIDE SEQUENCE [LARGE SCALE GENOMIC DNA]</scope>
    <source>
        <strain evidence="14 15">ATCC 49870</strain>
    </source>
</reference>
<dbReference type="Pfam" id="PF17243">
    <property type="entry name" value="POTRA_TamA_1"/>
    <property type="match status" value="1"/>
</dbReference>